<organism evidence="8 9">
    <name type="scientific">Propionispora vibrioides</name>
    <dbReference type="NCBI Taxonomy" id="112903"/>
    <lineage>
        <taxon>Bacteria</taxon>
        <taxon>Bacillati</taxon>
        <taxon>Bacillota</taxon>
        <taxon>Negativicutes</taxon>
        <taxon>Selenomonadales</taxon>
        <taxon>Sporomusaceae</taxon>
        <taxon>Propionispora</taxon>
    </lineage>
</organism>
<dbReference type="AlphaFoldDB" id="A0A1H8R988"/>
<keyword evidence="3" id="KW-0805">Transcription regulation</keyword>
<reference evidence="8 9" key="1">
    <citation type="submission" date="2016-10" db="EMBL/GenBank/DDBJ databases">
        <authorList>
            <person name="de Groot N.N."/>
        </authorList>
    </citation>
    <scope>NUCLEOTIDE SEQUENCE [LARGE SCALE GENOMIC DNA]</scope>
    <source>
        <strain evidence="8 9">DSM 13305</strain>
    </source>
</reference>
<dbReference type="InterPro" id="IPR036388">
    <property type="entry name" value="WH-like_DNA-bd_sf"/>
</dbReference>
<accession>A0A1H8R988</accession>
<dbReference type="PANTHER" id="PTHR30363:SF4">
    <property type="entry name" value="GLYCEROL-3-PHOSPHATE REGULON REPRESSOR"/>
    <property type="match status" value="1"/>
</dbReference>
<evidence type="ECO:0000313" key="9">
    <source>
        <dbReference type="Proteomes" id="UP000198847"/>
    </source>
</evidence>
<dbReference type="STRING" id="112903.SAMN04490178_103208"/>
<evidence type="ECO:0000256" key="4">
    <source>
        <dbReference type="ARBA" id="ARBA00023125"/>
    </source>
</evidence>
<evidence type="ECO:0000256" key="6">
    <source>
        <dbReference type="ARBA" id="ARBA00024937"/>
    </source>
</evidence>
<keyword evidence="2" id="KW-0678">Repressor</keyword>
<evidence type="ECO:0000256" key="2">
    <source>
        <dbReference type="ARBA" id="ARBA00022491"/>
    </source>
</evidence>
<dbReference type="InterPro" id="IPR001034">
    <property type="entry name" value="DeoR_HTH"/>
</dbReference>
<dbReference type="InterPro" id="IPR014036">
    <property type="entry name" value="DeoR-like_C"/>
</dbReference>
<evidence type="ECO:0000313" key="8">
    <source>
        <dbReference type="EMBL" id="SEO62980.1"/>
    </source>
</evidence>
<feature type="domain" description="HTH deoR-type" evidence="7">
    <location>
        <begin position="18"/>
        <end position="74"/>
    </location>
</feature>
<dbReference type="Gene3D" id="1.10.10.10">
    <property type="entry name" value="Winged helix-like DNA-binding domain superfamily/Winged helix DNA-binding domain"/>
    <property type="match status" value="1"/>
</dbReference>
<dbReference type="GO" id="GO:0003700">
    <property type="term" value="F:DNA-binding transcription factor activity"/>
    <property type="evidence" value="ECO:0007669"/>
    <property type="project" value="InterPro"/>
</dbReference>
<name>A0A1H8R988_9FIRM</name>
<sequence>MLCKEFFFITNERDVSKLTPRHLTIIDILHSEKKIEVAKLAERLGVSQVTIRKDLDFLEKKRGLLKREHGYAVSIDSEDMENRLSVHYQEKQRIAKLAAACVEDNETVMIESGSCCALLALELAETKKNITIITNSVFIANFVRNHANLHIILLGGDYQERSGVTIGPIVHQTAQLFFVDKLFVGTDGYRAGVGFTGSDAYRTETVRNMAKSARQTIVLTESSKFSAQGVMLQFKFDEVAKVYTDNRLAEQAQKALTTEGLVIEYADIDGSE</sequence>
<dbReference type="InterPro" id="IPR036390">
    <property type="entry name" value="WH_DNA-bd_sf"/>
</dbReference>
<dbReference type="PANTHER" id="PTHR30363">
    <property type="entry name" value="HTH-TYPE TRANSCRIPTIONAL REGULATOR SRLR-RELATED"/>
    <property type="match status" value="1"/>
</dbReference>
<dbReference type="SMART" id="SM00420">
    <property type="entry name" value="HTH_DEOR"/>
    <property type="match status" value="1"/>
</dbReference>
<dbReference type="Pfam" id="PF08220">
    <property type="entry name" value="HTH_DeoR"/>
    <property type="match status" value="1"/>
</dbReference>
<protein>
    <recommendedName>
        <fullName evidence="1">Lactose phosphotransferase system repressor</fullName>
    </recommendedName>
</protein>
<evidence type="ECO:0000256" key="3">
    <source>
        <dbReference type="ARBA" id="ARBA00023015"/>
    </source>
</evidence>
<keyword evidence="5" id="KW-0804">Transcription</keyword>
<dbReference type="SUPFAM" id="SSF46785">
    <property type="entry name" value="Winged helix' DNA-binding domain"/>
    <property type="match status" value="1"/>
</dbReference>
<gene>
    <name evidence="8" type="ORF">SAMN04490178_103208</name>
</gene>
<dbReference type="Pfam" id="PF00455">
    <property type="entry name" value="DeoRC"/>
    <property type="match status" value="1"/>
</dbReference>
<dbReference type="PROSITE" id="PS00894">
    <property type="entry name" value="HTH_DEOR_1"/>
    <property type="match status" value="1"/>
</dbReference>
<dbReference type="Proteomes" id="UP000198847">
    <property type="component" value="Unassembled WGS sequence"/>
</dbReference>
<keyword evidence="9" id="KW-1185">Reference proteome</keyword>
<dbReference type="InterPro" id="IPR050313">
    <property type="entry name" value="Carb_Metab_HTH_regulators"/>
</dbReference>
<dbReference type="SMART" id="SM01134">
    <property type="entry name" value="DeoRC"/>
    <property type="match status" value="1"/>
</dbReference>
<keyword evidence="4 8" id="KW-0238">DNA-binding</keyword>
<evidence type="ECO:0000256" key="1">
    <source>
        <dbReference type="ARBA" id="ARBA00021390"/>
    </source>
</evidence>
<proteinExistence type="predicted"/>
<dbReference type="InterPro" id="IPR037171">
    <property type="entry name" value="NagB/RpiA_transferase-like"/>
</dbReference>
<dbReference type="SUPFAM" id="SSF100950">
    <property type="entry name" value="NagB/RpiA/CoA transferase-like"/>
    <property type="match status" value="1"/>
</dbReference>
<dbReference type="Gene3D" id="3.40.50.1360">
    <property type="match status" value="1"/>
</dbReference>
<dbReference type="PROSITE" id="PS51000">
    <property type="entry name" value="HTH_DEOR_2"/>
    <property type="match status" value="1"/>
</dbReference>
<dbReference type="InterPro" id="IPR018356">
    <property type="entry name" value="Tscrpt_reg_HTH_DeoR_CS"/>
</dbReference>
<comment type="function">
    <text evidence="6">Repressor of the lactose catabolism operon. Galactose-6-phosphate is the inducer.</text>
</comment>
<dbReference type="GO" id="GO:0003677">
    <property type="term" value="F:DNA binding"/>
    <property type="evidence" value="ECO:0007669"/>
    <property type="project" value="UniProtKB-KW"/>
</dbReference>
<evidence type="ECO:0000259" key="7">
    <source>
        <dbReference type="PROSITE" id="PS51000"/>
    </source>
</evidence>
<evidence type="ECO:0000256" key="5">
    <source>
        <dbReference type="ARBA" id="ARBA00023163"/>
    </source>
</evidence>
<dbReference type="EMBL" id="FODY01000003">
    <property type="protein sequence ID" value="SEO62980.1"/>
    <property type="molecule type" value="Genomic_DNA"/>
</dbReference>